<keyword evidence="2" id="KW-1133">Transmembrane helix</keyword>
<protein>
    <submittedName>
        <fullName evidence="3">Uncharacterized protein</fullName>
    </submittedName>
</protein>
<gene>
    <name evidence="3" type="ORF">CYCCA115_LOCUS5856</name>
</gene>
<evidence type="ECO:0000256" key="1">
    <source>
        <dbReference type="SAM" id="MobiDB-lite"/>
    </source>
</evidence>
<dbReference type="PANTHER" id="PTHR15907">
    <property type="entry name" value="DUF614 FAMILY PROTEIN-RELATED"/>
    <property type="match status" value="1"/>
</dbReference>
<dbReference type="Proteomes" id="UP001295423">
    <property type="component" value="Unassembled WGS sequence"/>
</dbReference>
<feature type="region of interest" description="Disordered" evidence="1">
    <location>
        <begin position="73"/>
        <end position="123"/>
    </location>
</feature>
<sequence length="325" mass="36665">MSGRRSMDHQDEEEEELFIRVTAPATLEEGYSFDVLVSGEPFTVHVPPGGVKEGDEFDVLYDRAPRYLRESHGRANYHHDEQEEEAGYGNNEAEEEDEDETHLSKDGNTLIAGKDEDDTYLTKDGDTLPARTLTLSDEEEVAGEDDKTIKTWFDEETGAPIGRWRTKLCSCWDVITQSTFWMACCCTPVLIAQLIHRFHLTWTGLVGDVADTQLSYNRIVIGFLVALGFWKVPGLGDLIMTSYWVFVVVYIGTQVRAHMRQKYKIPTTLPTRCLKRHEDCCCMTFCGCCATIQMARHTHDDKEYPGHGCTTTGLGFDAPPIMADV</sequence>
<name>A0AAD2CLD9_9STRA</name>
<feature type="transmembrane region" description="Helical" evidence="2">
    <location>
        <begin position="238"/>
        <end position="255"/>
    </location>
</feature>
<evidence type="ECO:0000313" key="3">
    <source>
        <dbReference type="EMBL" id="CAJ1937864.1"/>
    </source>
</evidence>
<comment type="caution">
    <text evidence="3">The sequence shown here is derived from an EMBL/GenBank/DDBJ whole genome shotgun (WGS) entry which is preliminary data.</text>
</comment>
<evidence type="ECO:0000313" key="4">
    <source>
        <dbReference type="Proteomes" id="UP001295423"/>
    </source>
</evidence>
<keyword evidence="2" id="KW-0472">Membrane</keyword>
<keyword evidence="4" id="KW-1185">Reference proteome</keyword>
<dbReference type="InterPro" id="IPR006461">
    <property type="entry name" value="PLAC_motif_containing"/>
</dbReference>
<feature type="compositionally biased region" description="Acidic residues" evidence="1">
    <location>
        <begin position="82"/>
        <end position="100"/>
    </location>
</feature>
<reference evidence="3" key="1">
    <citation type="submission" date="2023-08" db="EMBL/GenBank/DDBJ databases">
        <authorList>
            <person name="Audoor S."/>
            <person name="Bilcke G."/>
        </authorList>
    </citation>
    <scope>NUCLEOTIDE SEQUENCE</scope>
</reference>
<evidence type="ECO:0000256" key="2">
    <source>
        <dbReference type="SAM" id="Phobius"/>
    </source>
</evidence>
<keyword evidence="2" id="KW-0812">Transmembrane</keyword>
<dbReference type="Pfam" id="PF04749">
    <property type="entry name" value="PLAC8"/>
    <property type="match status" value="1"/>
</dbReference>
<accession>A0AAD2CLD9</accession>
<organism evidence="3 4">
    <name type="scientific">Cylindrotheca closterium</name>
    <dbReference type="NCBI Taxonomy" id="2856"/>
    <lineage>
        <taxon>Eukaryota</taxon>
        <taxon>Sar</taxon>
        <taxon>Stramenopiles</taxon>
        <taxon>Ochrophyta</taxon>
        <taxon>Bacillariophyta</taxon>
        <taxon>Bacillariophyceae</taxon>
        <taxon>Bacillariophycidae</taxon>
        <taxon>Bacillariales</taxon>
        <taxon>Bacillariaceae</taxon>
        <taxon>Cylindrotheca</taxon>
    </lineage>
</organism>
<dbReference type="AlphaFoldDB" id="A0AAD2CLD9"/>
<proteinExistence type="predicted"/>
<dbReference type="EMBL" id="CAKOGP040000668">
    <property type="protein sequence ID" value="CAJ1937864.1"/>
    <property type="molecule type" value="Genomic_DNA"/>
</dbReference>